<dbReference type="InterPro" id="IPR050319">
    <property type="entry name" value="ABC_transp_ATP-bind"/>
</dbReference>
<dbReference type="EMBL" id="DXBY01000259">
    <property type="protein sequence ID" value="HIZ37063.1"/>
    <property type="molecule type" value="Genomic_DNA"/>
</dbReference>
<sequence>MSALLQISGLRVAYRGGSGVQEAVRGVDLRLDRGRTLALVGESGSGKTSIGRSVLGLHPRQVRQSGSITLDGRELVGLPAAQWRSIRGRSIAQIPQDPLAGLNPVHPIGRQVAEVLVRQSLARGAAARERAVQALEEAGLEDAARRYGAYPHELSGGQRQRVLIAIAIVARPELIIADEPTSALDVTVQKLILDRLAELTAGAGTSLLLITHDLALAADRADEVAVLADGELVEQLAGQDLLHSARTPAARRLAESAPTLDSSPLVTAAAAPAAERGVPLVAAREVRVTFPGRGIREDVVALDGVSLAVHDRESVGIVGESGSGKSTLARVLLGLQAPTEGRAEVLGFDTATRLDRAERRQVRRAVQPVFQDPYSSFDPLRSIGASIAEPLGALTQIGRRARTRRVAELLDQVRLPASVAARRPRELSGGQLQRAAIARALAVSPRLVVADEAVSALDVSVQDQVLRLLAQLHREQDLALVFISHDLAVVRQVSTRVLVMRAGQVVEEGPTAQVLAHPATEYTQALIDAVPGRTPTRGAV</sequence>
<reference evidence="6" key="1">
    <citation type="journal article" date="2021" name="PeerJ">
        <title>Extensive microbial diversity within the chicken gut microbiome revealed by metagenomics and culture.</title>
        <authorList>
            <person name="Gilroy R."/>
            <person name="Ravi A."/>
            <person name="Getino M."/>
            <person name="Pursley I."/>
            <person name="Horton D.L."/>
            <person name="Alikhan N.F."/>
            <person name="Baker D."/>
            <person name="Gharbi K."/>
            <person name="Hall N."/>
            <person name="Watson M."/>
            <person name="Adriaenssens E.M."/>
            <person name="Foster-Nyarko E."/>
            <person name="Jarju S."/>
            <person name="Secka A."/>
            <person name="Antonio M."/>
            <person name="Oren A."/>
            <person name="Chaudhuri R.R."/>
            <person name="La Ragione R."/>
            <person name="Hildebrand F."/>
            <person name="Pallen M.J."/>
        </authorList>
    </citation>
    <scope>NUCLEOTIDE SEQUENCE</scope>
    <source>
        <strain evidence="6">ChiGjej4B4-7305</strain>
    </source>
</reference>
<feature type="domain" description="ABC transporter" evidence="5">
    <location>
        <begin position="5"/>
        <end position="254"/>
    </location>
</feature>
<dbReference type="AlphaFoldDB" id="A0A9D2EFX5"/>
<keyword evidence="3" id="KW-0547">Nucleotide-binding</keyword>
<dbReference type="GO" id="GO:0055085">
    <property type="term" value="P:transmembrane transport"/>
    <property type="evidence" value="ECO:0007669"/>
    <property type="project" value="UniProtKB-ARBA"/>
</dbReference>
<organism evidence="6 7">
    <name type="scientific">Candidatus Ruania gallistercoris</name>
    <dbReference type="NCBI Taxonomy" id="2838746"/>
    <lineage>
        <taxon>Bacteria</taxon>
        <taxon>Bacillati</taxon>
        <taxon>Actinomycetota</taxon>
        <taxon>Actinomycetes</taxon>
        <taxon>Micrococcales</taxon>
        <taxon>Ruaniaceae</taxon>
        <taxon>Ruania</taxon>
    </lineage>
</organism>
<dbReference type="NCBIfam" id="NF007739">
    <property type="entry name" value="PRK10419.1"/>
    <property type="match status" value="2"/>
</dbReference>
<dbReference type="GO" id="GO:0016887">
    <property type="term" value="F:ATP hydrolysis activity"/>
    <property type="evidence" value="ECO:0007669"/>
    <property type="project" value="InterPro"/>
</dbReference>
<proteinExistence type="inferred from homology"/>
<keyword evidence="4 6" id="KW-0067">ATP-binding</keyword>
<feature type="domain" description="ABC transporter" evidence="5">
    <location>
        <begin position="283"/>
        <end position="527"/>
    </location>
</feature>
<evidence type="ECO:0000313" key="7">
    <source>
        <dbReference type="Proteomes" id="UP000824037"/>
    </source>
</evidence>
<keyword evidence="2" id="KW-0813">Transport</keyword>
<evidence type="ECO:0000259" key="5">
    <source>
        <dbReference type="PROSITE" id="PS50893"/>
    </source>
</evidence>
<dbReference type="GO" id="GO:0005524">
    <property type="term" value="F:ATP binding"/>
    <property type="evidence" value="ECO:0007669"/>
    <property type="project" value="UniProtKB-KW"/>
</dbReference>
<dbReference type="InterPro" id="IPR027417">
    <property type="entry name" value="P-loop_NTPase"/>
</dbReference>
<dbReference type="Pfam" id="PF08352">
    <property type="entry name" value="oligo_HPY"/>
    <property type="match status" value="1"/>
</dbReference>
<dbReference type="SUPFAM" id="SSF52540">
    <property type="entry name" value="P-loop containing nucleoside triphosphate hydrolases"/>
    <property type="match status" value="2"/>
</dbReference>
<evidence type="ECO:0000256" key="4">
    <source>
        <dbReference type="ARBA" id="ARBA00022840"/>
    </source>
</evidence>
<comment type="similarity">
    <text evidence="1">Belongs to the ABC transporter superfamily.</text>
</comment>
<reference evidence="6" key="2">
    <citation type="submission" date="2021-04" db="EMBL/GenBank/DDBJ databases">
        <authorList>
            <person name="Gilroy R."/>
        </authorList>
    </citation>
    <scope>NUCLEOTIDE SEQUENCE</scope>
    <source>
        <strain evidence="6">ChiGjej4B4-7305</strain>
    </source>
</reference>
<gene>
    <name evidence="6" type="ORF">H9815_14915</name>
</gene>
<name>A0A9D2EFX5_9MICO</name>
<dbReference type="PROSITE" id="PS00211">
    <property type="entry name" value="ABC_TRANSPORTER_1"/>
    <property type="match status" value="2"/>
</dbReference>
<dbReference type="SMART" id="SM00382">
    <property type="entry name" value="AAA"/>
    <property type="match status" value="2"/>
</dbReference>
<protein>
    <submittedName>
        <fullName evidence="6">ABC transporter ATP-binding protein</fullName>
    </submittedName>
</protein>
<dbReference type="PANTHER" id="PTHR43776:SF7">
    <property type="entry name" value="D,D-DIPEPTIDE TRANSPORT ATP-BINDING PROTEIN DDPF-RELATED"/>
    <property type="match status" value="1"/>
</dbReference>
<evidence type="ECO:0000256" key="3">
    <source>
        <dbReference type="ARBA" id="ARBA00022741"/>
    </source>
</evidence>
<dbReference type="InterPro" id="IPR003593">
    <property type="entry name" value="AAA+_ATPase"/>
</dbReference>
<dbReference type="Pfam" id="PF00005">
    <property type="entry name" value="ABC_tran"/>
    <property type="match status" value="2"/>
</dbReference>
<evidence type="ECO:0000313" key="6">
    <source>
        <dbReference type="EMBL" id="HIZ37063.1"/>
    </source>
</evidence>
<dbReference type="InterPro" id="IPR017871">
    <property type="entry name" value="ABC_transporter-like_CS"/>
</dbReference>
<dbReference type="PANTHER" id="PTHR43776">
    <property type="entry name" value="TRANSPORT ATP-BINDING PROTEIN"/>
    <property type="match status" value="1"/>
</dbReference>
<dbReference type="CDD" id="cd03257">
    <property type="entry name" value="ABC_NikE_OppD_transporters"/>
    <property type="match status" value="2"/>
</dbReference>
<dbReference type="InterPro" id="IPR003439">
    <property type="entry name" value="ABC_transporter-like_ATP-bd"/>
</dbReference>
<accession>A0A9D2EFX5</accession>
<dbReference type="GO" id="GO:0015833">
    <property type="term" value="P:peptide transport"/>
    <property type="evidence" value="ECO:0007669"/>
    <property type="project" value="InterPro"/>
</dbReference>
<dbReference type="Proteomes" id="UP000824037">
    <property type="component" value="Unassembled WGS sequence"/>
</dbReference>
<evidence type="ECO:0000256" key="1">
    <source>
        <dbReference type="ARBA" id="ARBA00005417"/>
    </source>
</evidence>
<evidence type="ECO:0000256" key="2">
    <source>
        <dbReference type="ARBA" id="ARBA00022448"/>
    </source>
</evidence>
<dbReference type="Gene3D" id="3.40.50.300">
    <property type="entry name" value="P-loop containing nucleotide triphosphate hydrolases"/>
    <property type="match status" value="2"/>
</dbReference>
<dbReference type="InterPro" id="IPR013563">
    <property type="entry name" value="Oligopep_ABC_C"/>
</dbReference>
<comment type="caution">
    <text evidence="6">The sequence shown here is derived from an EMBL/GenBank/DDBJ whole genome shotgun (WGS) entry which is preliminary data.</text>
</comment>
<dbReference type="PROSITE" id="PS50893">
    <property type="entry name" value="ABC_TRANSPORTER_2"/>
    <property type="match status" value="2"/>
</dbReference>